<dbReference type="Proteomes" id="UP000824094">
    <property type="component" value="Unassembled WGS sequence"/>
</dbReference>
<keyword evidence="3" id="KW-0411">Iron-sulfur</keyword>
<dbReference type="InterPro" id="IPR017900">
    <property type="entry name" value="4Fe4S_Fe_S_CS"/>
</dbReference>
<evidence type="ECO:0000259" key="4">
    <source>
        <dbReference type="PROSITE" id="PS51379"/>
    </source>
</evidence>
<keyword evidence="1" id="KW-0479">Metal-binding</keyword>
<dbReference type="PANTHER" id="PTHR43122:SF2">
    <property type="entry name" value="FERREDOXIN SUBUNIT OF PYRUVATE:FLAVODOXIN OXIDOREDUCTASE"/>
    <property type="match status" value="1"/>
</dbReference>
<dbReference type="Gene3D" id="3.30.70.20">
    <property type="match status" value="1"/>
</dbReference>
<dbReference type="PROSITE" id="PS51379">
    <property type="entry name" value="4FE4S_FER_2"/>
    <property type="match status" value="2"/>
</dbReference>
<evidence type="ECO:0000313" key="5">
    <source>
        <dbReference type="EMBL" id="HIU60687.1"/>
    </source>
</evidence>
<reference evidence="5" key="2">
    <citation type="journal article" date="2021" name="PeerJ">
        <title>Extensive microbial diversity within the chicken gut microbiome revealed by metagenomics and culture.</title>
        <authorList>
            <person name="Gilroy R."/>
            <person name="Ravi A."/>
            <person name="Getino M."/>
            <person name="Pursley I."/>
            <person name="Horton D.L."/>
            <person name="Alikhan N.F."/>
            <person name="Baker D."/>
            <person name="Gharbi K."/>
            <person name="Hall N."/>
            <person name="Watson M."/>
            <person name="Adriaenssens E.M."/>
            <person name="Foster-Nyarko E."/>
            <person name="Jarju S."/>
            <person name="Secka A."/>
            <person name="Antonio M."/>
            <person name="Oren A."/>
            <person name="Chaudhuri R.R."/>
            <person name="La Ragione R."/>
            <person name="Hildebrand F."/>
            <person name="Pallen M.J."/>
        </authorList>
    </citation>
    <scope>NUCLEOTIDE SEQUENCE</scope>
    <source>
        <strain evidence="5">18911</strain>
    </source>
</reference>
<dbReference type="Pfam" id="PF12838">
    <property type="entry name" value="Fer4_7"/>
    <property type="match status" value="1"/>
</dbReference>
<dbReference type="PROSITE" id="PS00198">
    <property type="entry name" value="4FE4S_FER_1"/>
    <property type="match status" value="1"/>
</dbReference>
<keyword evidence="2" id="KW-0408">Iron</keyword>
<name>A0A9D1MIE1_9FIRM</name>
<evidence type="ECO:0000256" key="3">
    <source>
        <dbReference type="ARBA" id="ARBA00023014"/>
    </source>
</evidence>
<dbReference type="GO" id="GO:0051536">
    <property type="term" value="F:iron-sulfur cluster binding"/>
    <property type="evidence" value="ECO:0007669"/>
    <property type="project" value="UniProtKB-KW"/>
</dbReference>
<dbReference type="PANTHER" id="PTHR43122">
    <property type="entry name" value="FERREDOXIN SUBUNIT OF PYRUVATE:FLAVODOXIN OXIDOREDUCTASE-RELATED"/>
    <property type="match status" value="1"/>
</dbReference>
<dbReference type="EMBL" id="DVNF01000141">
    <property type="protein sequence ID" value="HIU60687.1"/>
    <property type="molecule type" value="Genomic_DNA"/>
</dbReference>
<dbReference type="AlphaFoldDB" id="A0A9D1MIE1"/>
<dbReference type="InterPro" id="IPR017896">
    <property type="entry name" value="4Fe4S_Fe-S-bd"/>
</dbReference>
<dbReference type="SUPFAM" id="SSF54862">
    <property type="entry name" value="4Fe-4S ferredoxins"/>
    <property type="match status" value="1"/>
</dbReference>
<feature type="domain" description="4Fe-4S ferredoxin-type" evidence="4">
    <location>
        <begin position="2"/>
        <end position="31"/>
    </location>
</feature>
<proteinExistence type="predicted"/>
<evidence type="ECO:0000256" key="1">
    <source>
        <dbReference type="ARBA" id="ARBA00022723"/>
    </source>
</evidence>
<reference evidence="5" key="1">
    <citation type="submission" date="2020-10" db="EMBL/GenBank/DDBJ databases">
        <authorList>
            <person name="Gilroy R."/>
        </authorList>
    </citation>
    <scope>NUCLEOTIDE SEQUENCE</scope>
    <source>
        <strain evidence="5">18911</strain>
    </source>
</reference>
<gene>
    <name evidence="5" type="ORF">IAB05_04795</name>
</gene>
<feature type="domain" description="4Fe-4S ferredoxin-type" evidence="4">
    <location>
        <begin position="39"/>
        <end position="67"/>
    </location>
</feature>
<sequence length="67" mass="7000">MAKVTIAVDTCKGCGLCVNACPKNVLKLSETVSNKNGYFIAEVVNDDCIGCASCAVMCPDVAITVER</sequence>
<organism evidence="5 6">
    <name type="scientific">Candidatus Stercoripulliclostridium merdigallinarum</name>
    <dbReference type="NCBI Taxonomy" id="2840951"/>
    <lineage>
        <taxon>Bacteria</taxon>
        <taxon>Bacillati</taxon>
        <taxon>Bacillota</taxon>
        <taxon>Clostridia</taxon>
        <taxon>Eubacteriales</taxon>
        <taxon>Candidatus Stercoripulliclostridium</taxon>
    </lineage>
</organism>
<protein>
    <submittedName>
        <fullName evidence="5">4Fe-4S binding protein</fullName>
    </submittedName>
</protein>
<comment type="caution">
    <text evidence="5">The sequence shown here is derived from an EMBL/GenBank/DDBJ whole genome shotgun (WGS) entry which is preliminary data.</text>
</comment>
<accession>A0A9D1MIE1</accession>
<evidence type="ECO:0000313" key="6">
    <source>
        <dbReference type="Proteomes" id="UP000824094"/>
    </source>
</evidence>
<evidence type="ECO:0000256" key="2">
    <source>
        <dbReference type="ARBA" id="ARBA00023004"/>
    </source>
</evidence>
<dbReference type="GO" id="GO:0046872">
    <property type="term" value="F:metal ion binding"/>
    <property type="evidence" value="ECO:0007669"/>
    <property type="project" value="UniProtKB-KW"/>
</dbReference>